<comment type="caution">
    <text evidence="1">The sequence shown here is derived from an EMBL/GenBank/DDBJ whole genome shotgun (WGS) entry which is preliminary data.</text>
</comment>
<organism evidence="1 2">
    <name type="scientific">Hibiscus sabdariffa</name>
    <name type="common">roselle</name>
    <dbReference type="NCBI Taxonomy" id="183260"/>
    <lineage>
        <taxon>Eukaryota</taxon>
        <taxon>Viridiplantae</taxon>
        <taxon>Streptophyta</taxon>
        <taxon>Embryophyta</taxon>
        <taxon>Tracheophyta</taxon>
        <taxon>Spermatophyta</taxon>
        <taxon>Magnoliopsida</taxon>
        <taxon>eudicotyledons</taxon>
        <taxon>Gunneridae</taxon>
        <taxon>Pentapetalae</taxon>
        <taxon>rosids</taxon>
        <taxon>malvids</taxon>
        <taxon>Malvales</taxon>
        <taxon>Malvaceae</taxon>
        <taxon>Malvoideae</taxon>
        <taxon>Hibiscus</taxon>
    </lineage>
</organism>
<dbReference type="EMBL" id="JBBPBM010000028">
    <property type="protein sequence ID" value="KAK8537922.1"/>
    <property type="molecule type" value="Genomic_DNA"/>
</dbReference>
<accession>A0ABR2DH99</accession>
<protein>
    <submittedName>
        <fullName evidence="1">Uncharacterized protein</fullName>
    </submittedName>
</protein>
<reference evidence="1 2" key="1">
    <citation type="journal article" date="2024" name="G3 (Bethesda)">
        <title>Genome assembly of Hibiscus sabdariffa L. provides insights into metabolisms of medicinal natural products.</title>
        <authorList>
            <person name="Kim T."/>
        </authorList>
    </citation>
    <scope>NUCLEOTIDE SEQUENCE [LARGE SCALE GENOMIC DNA]</scope>
    <source>
        <strain evidence="1">TK-2024</strain>
        <tissue evidence="1">Old leaves</tissue>
    </source>
</reference>
<dbReference type="Proteomes" id="UP001472677">
    <property type="component" value="Unassembled WGS sequence"/>
</dbReference>
<evidence type="ECO:0000313" key="2">
    <source>
        <dbReference type="Proteomes" id="UP001472677"/>
    </source>
</evidence>
<keyword evidence="2" id="KW-1185">Reference proteome</keyword>
<name>A0ABR2DH99_9ROSI</name>
<sequence>MGVEQLQVQTDYKQTSILVLSDSQSSSIPIVRDIRSLRNRVWYTNLFWIPRECNMSSMLCRRLLPHGRTCSYFMNLLLRSFNLCLNVMLMDISIFDMSGHNS</sequence>
<evidence type="ECO:0000313" key="1">
    <source>
        <dbReference type="EMBL" id="KAK8537922.1"/>
    </source>
</evidence>
<proteinExistence type="predicted"/>
<gene>
    <name evidence="1" type="ORF">V6N12_044063</name>
</gene>